<gene>
    <name evidence="1" type="ORF">NUW58_g6031</name>
</gene>
<dbReference type="Proteomes" id="UP001143856">
    <property type="component" value="Unassembled WGS sequence"/>
</dbReference>
<keyword evidence="2" id="KW-1185">Reference proteome</keyword>
<sequence>MNPEFVYSPLAEDDGIRLLVLQPAIARDETLSGSLQEISLAQHYDDLIEPFTALSYVWGDPTPVDKILLDNRELGITANLSAALRDLRDTSRSYKLWVDAICINQDNIPERNKQVGLMGKIYSGANNTVIYLGQLNPYITAIIDLVNQQVHSSTSGAISVNPRIPYGDSGSEISLIDAMHKGLLPNPWFRRIWVLQELVLSREPWVQCGTNRVRWQDLCRLLAPQLGRHRRNEEGSKELTALESMNKIRLDYWGITGASSSDDPLKMSNSSSDNTLDDDSPDPRRRLWQILQSRKGSEVSDARDIIFGHMGVISDRRRAEKFIKIDYNLTISEVLAAAGRYIYYCRGMDTMLSGITSSPLRESAALPTWVPGLGNGRRSAARKPRAQSNDAGGFAEFGSCNAPSNSGRRKDRRSQWDPARAGCAARGFEALGLGGE</sequence>
<organism evidence="1 2">
    <name type="scientific">Xylaria curta</name>
    <dbReference type="NCBI Taxonomy" id="42375"/>
    <lineage>
        <taxon>Eukaryota</taxon>
        <taxon>Fungi</taxon>
        <taxon>Dikarya</taxon>
        <taxon>Ascomycota</taxon>
        <taxon>Pezizomycotina</taxon>
        <taxon>Sordariomycetes</taxon>
        <taxon>Xylariomycetidae</taxon>
        <taxon>Xylariales</taxon>
        <taxon>Xylariaceae</taxon>
        <taxon>Xylaria</taxon>
    </lineage>
</organism>
<comment type="caution">
    <text evidence="1">The sequence shown here is derived from an EMBL/GenBank/DDBJ whole genome shotgun (WGS) entry which is preliminary data.</text>
</comment>
<proteinExistence type="predicted"/>
<evidence type="ECO:0000313" key="1">
    <source>
        <dbReference type="EMBL" id="KAJ2984491.1"/>
    </source>
</evidence>
<name>A0ACC1NYW1_9PEZI</name>
<reference evidence="1" key="1">
    <citation type="submission" date="2022-10" db="EMBL/GenBank/DDBJ databases">
        <title>Genome Sequence of Xylaria curta.</title>
        <authorList>
            <person name="Buettner E."/>
        </authorList>
    </citation>
    <scope>NUCLEOTIDE SEQUENCE</scope>
    <source>
        <strain evidence="1">Babe10</strain>
    </source>
</reference>
<protein>
    <submittedName>
        <fullName evidence="1">Uncharacterized protein</fullName>
    </submittedName>
</protein>
<dbReference type="EMBL" id="JAPDGR010001285">
    <property type="protein sequence ID" value="KAJ2984491.1"/>
    <property type="molecule type" value="Genomic_DNA"/>
</dbReference>
<evidence type="ECO:0000313" key="2">
    <source>
        <dbReference type="Proteomes" id="UP001143856"/>
    </source>
</evidence>
<accession>A0ACC1NYW1</accession>